<sequence>MAGAPKSSWPELKGKHADYAEKIISQDRPDVHVITKIEGHEPEPPFEEDDRVIIWCFVDVGFNFIVSRTPYVG</sequence>
<dbReference type="PANTHER" id="PTHR33091">
    <property type="entry name" value="PROTEIN, PUTATIVE, EXPRESSED-RELATED"/>
    <property type="match status" value="1"/>
</dbReference>
<dbReference type="EMBL" id="MU629691">
    <property type="protein sequence ID" value="KAJ1255510.1"/>
    <property type="molecule type" value="Genomic_DNA"/>
</dbReference>
<protein>
    <submittedName>
        <fullName evidence="4">Uncharacterized protein</fullName>
    </submittedName>
</protein>
<proteinExistence type="inferred from homology"/>
<evidence type="ECO:0000313" key="5">
    <source>
        <dbReference type="Proteomes" id="UP001164776"/>
    </source>
</evidence>
<dbReference type="AlphaFoldDB" id="A0A9W7X8X4"/>
<dbReference type="GO" id="GO:0004867">
    <property type="term" value="F:serine-type endopeptidase inhibitor activity"/>
    <property type="evidence" value="ECO:0007669"/>
    <property type="project" value="UniProtKB-KW"/>
</dbReference>
<evidence type="ECO:0000313" key="4">
    <source>
        <dbReference type="EMBL" id="KAJ1255510.1"/>
    </source>
</evidence>
<dbReference type="Proteomes" id="UP001164776">
    <property type="component" value="Unassembled WGS sequence"/>
</dbReference>
<keyword evidence="3" id="KW-0722">Serine protease inhibitor</keyword>
<comment type="similarity">
    <text evidence="1">Belongs to the protease inhibitor I13 (potato type I serine protease inhibitor) family.</text>
</comment>
<organism evidence="4 5">
    <name type="scientific">Paspalum vaginatum</name>
    <name type="common">seashore paspalum</name>
    <dbReference type="NCBI Taxonomy" id="158149"/>
    <lineage>
        <taxon>Eukaryota</taxon>
        <taxon>Viridiplantae</taxon>
        <taxon>Streptophyta</taxon>
        <taxon>Embryophyta</taxon>
        <taxon>Tracheophyta</taxon>
        <taxon>Spermatophyta</taxon>
        <taxon>Magnoliopsida</taxon>
        <taxon>Liliopsida</taxon>
        <taxon>Poales</taxon>
        <taxon>Poaceae</taxon>
        <taxon>PACMAD clade</taxon>
        <taxon>Panicoideae</taxon>
        <taxon>Andropogonodae</taxon>
        <taxon>Paspaleae</taxon>
        <taxon>Paspalinae</taxon>
        <taxon>Paspalum</taxon>
    </lineage>
</organism>
<dbReference type="GO" id="GO:0009611">
    <property type="term" value="P:response to wounding"/>
    <property type="evidence" value="ECO:0007669"/>
    <property type="project" value="InterPro"/>
</dbReference>
<dbReference type="Gene3D" id="3.30.10.10">
    <property type="entry name" value="Trypsin Inhibitor V, subunit A"/>
    <property type="match status" value="1"/>
</dbReference>
<comment type="caution">
    <text evidence="4">The sequence shown here is derived from an EMBL/GenBank/DDBJ whole genome shotgun (WGS) entry which is preliminary data.</text>
</comment>
<dbReference type="InterPro" id="IPR000864">
    <property type="entry name" value="Prot_inh_pot1"/>
</dbReference>
<dbReference type="PANTHER" id="PTHR33091:SF92">
    <property type="entry name" value="OS02G0124300 PROTEIN"/>
    <property type="match status" value="1"/>
</dbReference>
<accession>A0A9W7X8X4</accession>
<name>A0A9W7X8X4_9POAL</name>
<evidence type="ECO:0000256" key="1">
    <source>
        <dbReference type="ARBA" id="ARBA00008210"/>
    </source>
</evidence>
<gene>
    <name evidence="4" type="ORF">BS78_K200300</name>
</gene>
<keyword evidence="5" id="KW-1185">Reference proteome</keyword>
<dbReference type="OrthoDB" id="10013825at2759"/>
<dbReference type="SUPFAM" id="SSF54654">
    <property type="entry name" value="CI-2 family of serine protease inhibitors"/>
    <property type="match status" value="1"/>
</dbReference>
<reference evidence="4 5" key="1">
    <citation type="submission" date="2022-10" db="EMBL/GenBank/DDBJ databases">
        <title>WGS assembly of Paspalum vaginatum 540-79.</title>
        <authorList>
            <person name="Sun G."/>
            <person name="Wase N."/>
            <person name="Shu S."/>
            <person name="Jenkins J."/>
            <person name="Zhou B."/>
            <person name="Torres-Rodriguez J."/>
            <person name="Chen C."/>
            <person name="Sandor L."/>
            <person name="Plott C."/>
            <person name="Yoshinga Y."/>
            <person name="Daum C."/>
            <person name="Qi P."/>
            <person name="Barry K."/>
            <person name="Lipzen A."/>
            <person name="Berry L."/>
            <person name="Pedersen C."/>
            <person name="Gottilla T."/>
            <person name="Foltz A."/>
            <person name="Yu H."/>
            <person name="O'Malley R."/>
            <person name="Zhang C."/>
            <person name="Devos K."/>
            <person name="Sigmon B."/>
            <person name="Yu B."/>
            <person name="Obata T."/>
            <person name="Schmutz J."/>
            <person name="Schnable J."/>
        </authorList>
    </citation>
    <scope>NUCLEOTIDE SEQUENCE [LARGE SCALE GENOMIC DNA]</scope>
    <source>
        <strain evidence="5">cv. 540-79</strain>
    </source>
</reference>
<dbReference type="Pfam" id="PF00280">
    <property type="entry name" value="potato_inhibit"/>
    <property type="match status" value="1"/>
</dbReference>
<evidence type="ECO:0000256" key="3">
    <source>
        <dbReference type="ARBA" id="ARBA00022900"/>
    </source>
</evidence>
<dbReference type="InterPro" id="IPR036354">
    <property type="entry name" value="Prot_inh_pot1_sf"/>
</dbReference>
<keyword evidence="2" id="KW-0646">Protease inhibitor</keyword>
<evidence type="ECO:0000256" key="2">
    <source>
        <dbReference type="ARBA" id="ARBA00022690"/>
    </source>
</evidence>